<dbReference type="PANTHER" id="PTHR43432">
    <property type="entry name" value="SLR0285 PROTEIN"/>
    <property type="match status" value="1"/>
</dbReference>
<dbReference type="AlphaFoldDB" id="A0A974Y5C2"/>
<dbReference type="GO" id="GO:0051536">
    <property type="term" value="F:iron-sulfur cluster binding"/>
    <property type="evidence" value="ECO:0007669"/>
    <property type="project" value="UniProtKB-KW"/>
</dbReference>
<keyword evidence="2" id="KW-0408">Iron</keyword>
<feature type="domain" description="Radical SAM core" evidence="5">
    <location>
        <begin position="75"/>
        <end position="312"/>
    </location>
</feature>
<evidence type="ECO:0000256" key="1">
    <source>
        <dbReference type="ARBA" id="ARBA00022723"/>
    </source>
</evidence>
<organism evidence="6 7">
    <name type="scientific">Azospira restricta</name>
    <dbReference type="NCBI Taxonomy" id="404405"/>
    <lineage>
        <taxon>Bacteria</taxon>
        <taxon>Pseudomonadati</taxon>
        <taxon>Pseudomonadota</taxon>
        <taxon>Betaproteobacteria</taxon>
        <taxon>Rhodocyclales</taxon>
        <taxon>Rhodocyclaceae</taxon>
        <taxon>Azospira</taxon>
    </lineage>
</organism>
<dbReference type="Proteomes" id="UP000663444">
    <property type="component" value="Chromosome"/>
</dbReference>
<dbReference type="GO" id="GO:0046872">
    <property type="term" value="F:metal ion binding"/>
    <property type="evidence" value="ECO:0007669"/>
    <property type="project" value="UniProtKB-KW"/>
</dbReference>
<dbReference type="PANTHER" id="PTHR43432:SF3">
    <property type="entry name" value="SLR0285 PROTEIN"/>
    <property type="match status" value="1"/>
</dbReference>
<evidence type="ECO:0000256" key="3">
    <source>
        <dbReference type="ARBA" id="ARBA00023014"/>
    </source>
</evidence>
<accession>A0A974Y5C2</accession>
<dbReference type="InterPro" id="IPR058240">
    <property type="entry name" value="rSAM_sf"/>
</dbReference>
<evidence type="ECO:0000313" key="6">
    <source>
        <dbReference type="EMBL" id="QRJ65253.1"/>
    </source>
</evidence>
<gene>
    <name evidence="6" type="ORF">IWH25_07950</name>
</gene>
<evidence type="ECO:0000259" key="5">
    <source>
        <dbReference type="PROSITE" id="PS51918"/>
    </source>
</evidence>
<evidence type="ECO:0000256" key="4">
    <source>
        <dbReference type="SAM" id="MobiDB-lite"/>
    </source>
</evidence>
<keyword evidence="7" id="KW-1185">Reference proteome</keyword>
<dbReference type="PROSITE" id="PS51918">
    <property type="entry name" value="RADICAL_SAM"/>
    <property type="match status" value="1"/>
</dbReference>
<dbReference type="InterPro" id="IPR040086">
    <property type="entry name" value="MJ0683-like"/>
</dbReference>
<reference evidence="6" key="1">
    <citation type="submission" date="2020-11" db="EMBL/GenBank/DDBJ databases">
        <title>Azospira restricta DSM 18626 genome sequence.</title>
        <authorList>
            <person name="Moe W.M."/>
        </authorList>
    </citation>
    <scope>NUCLEOTIDE SEQUENCE</scope>
    <source>
        <strain evidence="6">DSM 18626</strain>
    </source>
</reference>
<dbReference type="RefSeq" id="WP_203388779.1">
    <property type="nucleotide sequence ID" value="NZ_CP064781.1"/>
</dbReference>
<feature type="region of interest" description="Disordered" evidence="4">
    <location>
        <begin position="1"/>
        <end position="36"/>
    </location>
</feature>
<dbReference type="InterPro" id="IPR007197">
    <property type="entry name" value="rSAM"/>
</dbReference>
<sequence>MRSPINSAPGLFPPAESAAPAPPKGRGAPANPDPRFAAWTRDAVDDGWQRAPDAAPATEVFVDSAKTILSRNDSPDLPFDRSLNPYRGCEHGCVYCYARPSHAFLGHSPGLDFETKLYHKPEAAKLLRRELAKPGYACRPLAIGTNTDAWQPVERRLRITRAVLQVLLELKHPALLITKSALVERDLDLLAAMAKEQLVHAAISLTTLDGELARRLEPRAAAPQARLAAIRTLAEAGVPVTVMVSPVIPGLTDHELERILAAAREAGAVGASYSLLRLPHELHDLFERWLAWHAPEKAARVMAILYDMRGGQANDPRFTHRMHGLGHFADLLAQRFALHRRRLGFPGLPELDCSRFAAPARKTDERQLGLF</sequence>
<dbReference type="SMART" id="SM00729">
    <property type="entry name" value="Elp3"/>
    <property type="match status" value="1"/>
</dbReference>
<keyword evidence="1" id="KW-0479">Metal-binding</keyword>
<dbReference type="KEGG" id="ares:IWH25_07950"/>
<dbReference type="GO" id="GO:0003824">
    <property type="term" value="F:catalytic activity"/>
    <property type="evidence" value="ECO:0007669"/>
    <property type="project" value="InterPro"/>
</dbReference>
<dbReference type="SUPFAM" id="SSF102114">
    <property type="entry name" value="Radical SAM enzymes"/>
    <property type="match status" value="1"/>
</dbReference>
<dbReference type="NCBIfam" id="NF033668">
    <property type="entry name" value="rSAM_PA0069"/>
    <property type="match status" value="1"/>
</dbReference>
<dbReference type="SFLD" id="SFLDS00029">
    <property type="entry name" value="Radical_SAM"/>
    <property type="match status" value="1"/>
</dbReference>
<dbReference type="SFLD" id="SFLDG01084">
    <property type="entry name" value="Uncharacterised_Radical_SAM_Su"/>
    <property type="match status" value="1"/>
</dbReference>
<dbReference type="EMBL" id="CP064781">
    <property type="protein sequence ID" value="QRJ65253.1"/>
    <property type="molecule type" value="Genomic_DNA"/>
</dbReference>
<name>A0A974Y5C2_9RHOO</name>
<dbReference type="CDD" id="cd01335">
    <property type="entry name" value="Radical_SAM"/>
    <property type="match status" value="1"/>
</dbReference>
<proteinExistence type="predicted"/>
<keyword evidence="3" id="KW-0411">Iron-sulfur</keyword>
<evidence type="ECO:0000256" key="2">
    <source>
        <dbReference type="ARBA" id="ARBA00023004"/>
    </source>
</evidence>
<dbReference type="Pfam" id="PF04055">
    <property type="entry name" value="Radical_SAM"/>
    <property type="match status" value="1"/>
</dbReference>
<dbReference type="InterPro" id="IPR006638">
    <property type="entry name" value="Elp3/MiaA/NifB-like_rSAM"/>
</dbReference>
<feature type="compositionally biased region" description="Low complexity" evidence="4">
    <location>
        <begin position="13"/>
        <end position="30"/>
    </location>
</feature>
<evidence type="ECO:0000313" key="7">
    <source>
        <dbReference type="Proteomes" id="UP000663444"/>
    </source>
</evidence>
<protein>
    <submittedName>
        <fullName evidence="6">PA0069 family radical SAM protein</fullName>
    </submittedName>
</protein>
<dbReference type="Gene3D" id="3.80.30.30">
    <property type="match status" value="1"/>
</dbReference>